<evidence type="ECO:0000313" key="2">
    <source>
        <dbReference type="Proteomes" id="UP000697710"/>
    </source>
</evidence>
<evidence type="ECO:0000313" key="1">
    <source>
        <dbReference type="EMBL" id="MCA9727111.1"/>
    </source>
</evidence>
<dbReference type="PROSITE" id="PS51257">
    <property type="entry name" value="PROKAR_LIPOPROTEIN"/>
    <property type="match status" value="1"/>
</dbReference>
<dbReference type="AlphaFoldDB" id="A0A956LXA8"/>
<comment type="caution">
    <text evidence="1">The sequence shown here is derived from an EMBL/GenBank/DDBJ whole genome shotgun (WGS) entry which is preliminary data.</text>
</comment>
<dbReference type="EMBL" id="JAGQHR010000111">
    <property type="protein sequence ID" value="MCA9727111.1"/>
    <property type="molecule type" value="Genomic_DNA"/>
</dbReference>
<accession>A0A956LXA8</accession>
<reference evidence="1" key="2">
    <citation type="journal article" date="2021" name="Microbiome">
        <title>Successional dynamics and alternative stable states in a saline activated sludge microbial community over 9 years.</title>
        <authorList>
            <person name="Wang Y."/>
            <person name="Ye J."/>
            <person name="Ju F."/>
            <person name="Liu L."/>
            <person name="Boyd J.A."/>
            <person name="Deng Y."/>
            <person name="Parks D.H."/>
            <person name="Jiang X."/>
            <person name="Yin X."/>
            <person name="Woodcroft B.J."/>
            <person name="Tyson G.W."/>
            <person name="Hugenholtz P."/>
            <person name="Polz M.F."/>
            <person name="Zhang T."/>
        </authorList>
    </citation>
    <scope>NUCLEOTIDE SEQUENCE</scope>
    <source>
        <strain evidence="1">HKST-UBA01</strain>
    </source>
</reference>
<dbReference type="Pfam" id="PF14054">
    <property type="entry name" value="DUF4249"/>
    <property type="match status" value="1"/>
</dbReference>
<dbReference type="InterPro" id="IPR025345">
    <property type="entry name" value="DUF4249"/>
</dbReference>
<reference evidence="1" key="1">
    <citation type="submission" date="2020-04" db="EMBL/GenBank/DDBJ databases">
        <authorList>
            <person name="Zhang T."/>
        </authorList>
    </citation>
    <scope>NUCLEOTIDE SEQUENCE</scope>
    <source>
        <strain evidence="1">HKST-UBA01</strain>
    </source>
</reference>
<protein>
    <submittedName>
        <fullName evidence="1">DUF4249 family protein</fullName>
    </submittedName>
</protein>
<dbReference type="Proteomes" id="UP000697710">
    <property type="component" value="Unassembled WGS sequence"/>
</dbReference>
<name>A0A956LXA8_UNCEI</name>
<feature type="non-terminal residue" evidence="1">
    <location>
        <position position="232"/>
    </location>
</feature>
<gene>
    <name evidence="1" type="ORF">KC729_05455</name>
</gene>
<proteinExistence type="predicted"/>
<sequence length="232" mass="24966">MTKSLAITCAGILAVCLLGSCSTERDPRDLLAPGGIGVPVIDALLVVGQPLPDIFLTRTIAPDETFNTTRALIARAHVVVTDVAAGTDVIYGYSETTGRYIAPTSPFPTLVEPNTEYRIAITTQEGETLTASTVTPPSLAVADWLLLDDQGQSTRRTLRGFGDFESSDSVYIAPENQIVYGSGILEARLARPDVPAFQIGLHSLDLDSDFVIDPDFFDEEDFEDLDRVTSSP</sequence>
<organism evidence="1 2">
    <name type="scientific">Eiseniibacteriota bacterium</name>
    <dbReference type="NCBI Taxonomy" id="2212470"/>
    <lineage>
        <taxon>Bacteria</taxon>
        <taxon>Candidatus Eiseniibacteriota</taxon>
    </lineage>
</organism>